<feature type="signal peptide" evidence="1">
    <location>
        <begin position="1"/>
        <end position="19"/>
    </location>
</feature>
<keyword evidence="3" id="KW-1185">Reference proteome</keyword>
<protein>
    <submittedName>
        <fullName evidence="4">Secreted protein</fullName>
    </submittedName>
</protein>
<gene>
    <name evidence="2" type="ORF">NBR_LOCUS2498</name>
</gene>
<dbReference type="EMBL" id="UYSL01002886">
    <property type="protein sequence ID" value="VDL66087.1"/>
    <property type="molecule type" value="Genomic_DNA"/>
</dbReference>
<sequence>MRVTPLLLILVLTVSTVLGRTLTSLLKQKSKLFNYDRDSDRYVIQWSYREREDKVSFC</sequence>
<dbReference type="Proteomes" id="UP000271162">
    <property type="component" value="Unassembled WGS sequence"/>
</dbReference>
<proteinExistence type="predicted"/>
<evidence type="ECO:0000313" key="3">
    <source>
        <dbReference type="Proteomes" id="UP000271162"/>
    </source>
</evidence>
<name>A0A0N4XIZ4_NIPBR</name>
<keyword evidence="1" id="KW-0732">Signal</keyword>
<organism evidence="4">
    <name type="scientific">Nippostrongylus brasiliensis</name>
    <name type="common">Rat hookworm</name>
    <dbReference type="NCBI Taxonomy" id="27835"/>
    <lineage>
        <taxon>Eukaryota</taxon>
        <taxon>Metazoa</taxon>
        <taxon>Ecdysozoa</taxon>
        <taxon>Nematoda</taxon>
        <taxon>Chromadorea</taxon>
        <taxon>Rhabditida</taxon>
        <taxon>Rhabditina</taxon>
        <taxon>Rhabditomorpha</taxon>
        <taxon>Strongyloidea</taxon>
        <taxon>Heligmosomidae</taxon>
        <taxon>Nippostrongylus</taxon>
    </lineage>
</organism>
<evidence type="ECO:0000313" key="2">
    <source>
        <dbReference type="EMBL" id="VDL66087.1"/>
    </source>
</evidence>
<accession>A0A0N4XIZ4</accession>
<feature type="chain" id="PRO_5043124649" evidence="1">
    <location>
        <begin position="20"/>
        <end position="58"/>
    </location>
</feature>
<reference evidence="4" key="1">
    <citation type="submission" date="2017-02" db="UniProtKB">
        <authorList>
            <consortium name="WormBaseParasite"/>
        </authorList>
    </citation>
    <scope>IDENTIFICATION</scope>
</reference>
<dbReference type="WBParaSite" id="NBR_0000249601-mRNA-1">
    <property type="protein sequence ID" value="NBR_0000249601-mRNA-1"/>
    <property type="gene ID" value="NBR_0000249601"/>
</dbReference>
<reference evidence="2 3" key="2">
    <citation type="submission" date="2018-11" db="EMBL/GenBank/DDBJ databases">
        <authorList>
            <consortium name="Pathogen Informatics"/>
        </authorList>
    </citation>
    <scope>NUCLEOTIDE SEQUENCE [LARGE SCALE GENOMIC DNA]</scope>
</reference>
<dbReference type="AlphaFoldDB" id="A0A0N4XIZ4"/>
<evidence type="ECO:0000256" key="1">
    <source>
        <dbReference type="SAM" id="SignalP"/>
    </source>
</evidence>
<evidence type="ECO:0000313" key="4">
    <source>
        <dbReference type="WBParaSite" id="NBR_0000249601-mRNA-1"/>
    </source>
</evidence>